<gene>
    <name evidence="1" type="ORF">ES711_05870</name>
</gene>
<dbReference type="EMBL" id="VORX01000002">
    <property type="protein sequence ID" value="TXE09552.1"/>
    <property type="molecule type" value="Genomic_DNA"/>
</dbReference>
<dbReference type="InterPro" id="IPR021428">
    <property type="entry name" value="DUF3078"/>
</dbReference>
<comment type="caution">
    <text evidence="1">The sequence shown here is derived from an EMBL/GenBank/DDBJ whole genome shotgun (WGS) entry which is preliminary data.</text>
</comment>
<evidence type="ECO:0000313" key="1">
    <source>
        <dbReference type="EMBL" id="TXE09552.1"/>
    </source>
</evidence>
<dbReference type="Pfam" id="PF11276">
    <property type="entry name" value="DUF3078"/>
    <property type="match status" value="1"/>
</dbReference>
<reference evidence="1 2" key="1">
    <citation type="submission" date="2019-08" db="EMBL/GenBank/DDBJ databases">
        <title>Genome sequence of Gelidibacter salicanalis IC162T.</title>
        <authorList>
            <person name="Bowman J.P."/>
        </authorList>
    </citation>
    <scope>NUCLEOTIDE SEQUENCE [LARGE SCALE GENOMIC DNA]</scope>
    <source>
        <strain evidence="1 2">IC162</strain>
    </source>
</reference>
<proteinExistence type="predicted"/>
<dbReference type="Proteomes" id="UP000321734">
    <property type="component" value="Unassembled WGS sequence"/>
</dbReference>
<accession>A0A5C7AUX3</accession>
<organism evidence="1 2">
    <name type="scientific">Gelidibacter salicanalis</name>
    <dbReference type="NCBI Taxonomy" id="291193"/>
    <lineage>
        <taxon>Bacteria</taxon>
        <taxon>Pseudomonadati</taxon>
        <taxon>Bacteroidota</taxon>
        <taxon>Flavobacteriia</taxon>
        <taxon>Flavobacteriales</taxon>
        <taxon>Flavobacteriaceae</taxon>
        <taxon>Gelidibacter</taxon>
    </lineage>
</organism>
<protein>
    <submittedName>
        <fullName evidence="1">DUF3078 domain-containing protein</fullName>
    </submittedName>
</protein>
<dbReference type="OrthoDB" id="1495718at2"/>
<dbReference type="AlphaFoldDB" id="A0A5C7AUX3"/>
<sequence>MCTVLLCQILNAQTPETEKDSVATVKNDSVAIAKSDSLVITKAQLKAAKKAVEKSNALAIDLAVARARIIAKYKADSLAAIEKPKWIQKNKATVDISEVTFVNWNSGGSNSISALLGLNSNLNYKYKDFYWSNRGKIRYGLHKQEEQKLRKTEDIIELDSNVGYRRDSLTNWFFSAQFNFKTQFTNGYKYPDRQRAISKFLAPGYMFVGVGAEYGKDMEKFAFYFSPLTVKTTYVLDRTLANKGAFGVDPAVYDGAGNMLREGRTSRHEVGILVTNYFETGIFENINVSSKTSLYTDYINSFGNVDVDWLVNFDFKVNQFVRASLGSHIKYDDDIKIIIPTGVKDEYVQNGAKIQWKQILGIGVALDF</sequence>
<keyword evidence="2" id="KW-1185">Reference proteome</keyword>
<name>A0A5C7AUX3_9FLAO</name>
<evidence type="ECO:0000313" key="2">
    <source>
        <dbReference type="Proteomes" id="UP000321734"/>
    </source>
</evidence>